<dbReference type="EMBL" id="MU006704">
    <property type="protein sequence ID" value="KAF2631476.1"/>
    <property type="molecule type" value="Genomic_DNA"/>
</dbReference>
<evidence type="ECO:0000313" key="2">
    <source>
        <dbReference type="Proteomes" id="UP000799754"/>
    </source>
</evidence>
<organism evidence="1 2">
    <name type="scientific">Macroventuria anomochaeta</name>
    <dbReference type="NCBI Taxonomy" id="301207"/>
    <lineage>
        <taxon>Eukaryota</taxon>
        <taxon>Fungi</taxon>
        <taxon>Dikarya</taxon>
        <taxon>Ascomycota</taxon>
        <taxon>Pezizomycotina</taxon>
        <taxon>Dothideomycetes</taxon>
        <taxon>Pleosporomycetidae</taxon>
        <taxon>Pleosporales</taxon>
        <taxon>Pleosporineae</taxon>
        <taxon>Didymellaceae</taxon>
        <taxon>Macroventuria</taxon>
    </lineage>
</organism>
<name>A0ACB6SB08_9PLEO</name>
<gene>
    <name evidence="1" type="ORF">BU25DRAFT_418270</name>
</gene>
<keyword evidence="2" id="KW-1185">Reference proteome</keyword>
<evidence type="ECO:0000313" key="1">
    <source>
        <dbReference type="EMBL" id="KAF2631476.1"/>
    </source>
</evidence>
<accession>A0ACB6SB08</accession>
<comment type="caution">
    <text evidence="1">The sequence shown here is derived from an EMBL/GenBank/DDBJ whole genome shotgun (WGS) entry which is preliminary data.</text>
</comment>
<dbReference type="Proteomes" id="UP000799754">
    <property type="component" value="Unassembled WGS sequence"/>
</dbReference>
<reference evidence="1" key="1">
    <citation type="journal article" date="2020" name="Stud. Mycol.">
        <title>101 Dothideomycetes genomes: a test case for predicting lifestyles and emergence of pathogens.</title>
        <authorList>
            <person name="Haridas S."/>
            <person name="Albert R."/>
            <person name="Binder M."/>
            <person name="Bloem J."/>
            <person name="Labutti K."/>
            <person name="Salamov A."/>
            <person name="Andreopoulos B."/>
            <person name="Baker S."/>
            <person name="Barry K."/>
            <person name="Bills G."/>
            <person name="Bluhm B."/>
            <person name="Cannon C."/>
            <person name="Castanera R."/>
            <person name="Culley D."/>
            <person name="Daum C."/>
            <person name="Ezra D."/>
            <person name="Gonzalez J."/>
            <person name="Henrissat B."/>
            <person name="Kuo A."/>
            <person name="Liang C."/>
            <person name="Lipzen A."/>
            <person name="Lutzoni F."/>
            <person name="Magnuson J."/>
            <person name="Mondo S."/>
            <person name="Nolan M."/>
            <person name="Ohm R."/>
            <person name="Pangilinan J."/>
            <person name="Park H.-J."/>
            <person name="Ramirez L."/>
            <person name="Alfaro M."/>
            <person name="Sun H."/>
            <person name="Tritt A."/>
            <person name="Yoshinaga Y."/>
            <person name="Zwiers L.-H."/>
            <person name="Turgeon B."/>
            <person name="Goodwin S."/>
            <person name="Spatafora J."/>
            <person name="Crous P."/>
            <person name="Grigoriev I."/>
        </authorList>
    </citation>
    <scope>NUCLEOTIDE SEQUENCE</scope>
    <source>
        <strain evidence="1">CBS 525.71</strain>
    </source>
</reference>
<sequence length="380" mass="43187">MVTQSGLLGLPAELQMQITAHLVGDAKNVHHVPRLLNLALTCRHLARVAHEALCLAPVLQSSKVHLLLRYLFKYPELAKKIKNLTIETKETRKDKAYPVHIAHLEPDMLGHCKRHVRTLPVQKYIQDNMIASLKSERFEDHGILLGLLLTMLPQLEQLYLGSSILLNFPLFRNMIPNETDTDWTKPDWADGPDLTWVMSLIGPKLTSLELPIDLRRTPEANIWMPLSISQLPKYFPNLRWLSIPHMAATEITKTSCSDIIPPHLETLVLTDARCNCFKSFSEGLVDHGDQIALFPRLSKIALYHRYPVTPTDEAATKALADVGIKVFEYIPDCCLRSGDEFYHPWKYTPAEIGALEDCRHTEYATEWDRAALQCDSDDDD</sequence>
<proteinExistence type="predicted"/>
<protein>
    <submittedName>
        <fullName evidence="1">Uncharacterized protein</fullName>
    </submittedName>
</protein>